<dbReference type="SUPFAM" id="SSF53706">
    <property type="entry name" value="Formate dehydrogenase/DMSO reductase, domains 1-3"/>
    <property type="match status" value="1"/>
</dbReference>
<dbReference type="AlphaFoldDB" id="A0A3N1CYL2"/>
<feature type="compositionally biased region" description="Basic and acidic residues" evidence="4">
    <location>
        <begin position="1"/>
        <end position="13"/>
    </location>
</feature>
<sequence length="809" mass="87599">MSERDESGKRDEFGIGTAGEPNPGRGPHRGGGFTFRPDTHPTAGWGAARSVGEVLYRTREPLAGTGAILKMNHEDGGFDCPGCAWPDDQHGLRLDICENGVKHATWEMTHHRAGREFFAAHTVTELRGWSDHALEAAGRLTEPMAYDPATDRYVPIGWDAAFATVGETLRGLASPDEAAFYTSGRLSNEASFLYQLWVREFGTNNLPDCSNMCHEASGKALEASIGTNKGTVDLDDFDKAEAIFVIGANAASNAPRMLTALAKAYRNGADIVHVNPMVEAASRKTIVPHEFVAMGTLHATPTGTMSIQPRIAGDQAFLRGLAKALLEMAAADPGALDTEFLARHTDGLAAYRSLVESTPWALIVDESGVPEAVIRAAARVYRASRRTVIAWCLGITQQEHGVDTIREIANVLLLRGNIGTEGAGACPIRGHSNVQGNRTCGIDHHPGADFLDRLAEVCRITPPRTPGLDVVRTLQAMGEGRVKAFVALGGNFALAVPDTVRSAESLRGLDLTVQVSTKLNRSHLEHGRRALILPCLGRTERDMRPGGVQGVTVEDSMSMVHLSIGRRDPASPHLMSEPAILAGMARATLPHSATPWEDYADDYDRIRDTMSHVLYGFEDFNRRVRRPHGFRLAQPARERVWRTPTGKAEFASAPLTPAVPPAGHLVLATVRSHDQWNTTIYTDHDRYRGLANLRTALFLNRADMAERNLAPHTLIDITSIARDGTRRTVHGYTALPYDLPRGSAIGYMPELNVLCATGDFSTQSDQPLTKHLLITIAPSHPAAAPADLTAEPLSAPADRTAAHVHDNPG</sequence>
<dbReference type="InterPro" id="IPR010046">
    <property type="entry name" value="Mopterin_OxRdtse_a_bac"/>
</dbReference>
<dbReference type="PIRSF" id="PIRSF000144">
    <property type="entry name" value="CbbBc"/>
    <property type="match status" value="1"/>
</dbReference>
<name>A0A3N1CYL2_9ACTN</name>
<dbReference type="Proteomes" id="UP000272400">
    <property type="component" value="Unassembled WGS sequence"/>
</dbReference>
<feature type="domain" description="Molybdopterin oxidoreductase" evidence="5">
    <location>
        <begin position="139"/>
        <end position="513"/>
    </location>
</feature>
<keyword evidence="2" id="KW-0408">Iron</keyword>
<evidence type="ECO:0000259" key="5">
    <source>
        <dbReference type="Pfam" id="PF00384"/>
    </source>
</evidence>
<gene>
    <name evidence="6" type="ORF">EDD29_3938</name>
</gene>
<organism evidence="6 7">
    <name type="scientific">Actinocorallia herbida</name>
    <dbReference type="NCBI Taxonomy" id="58109"/>
    <lineage>
        <taxon>Bacteria</taxon>
        <taxon>Bacillati</taxon>
        <taxon>Actinomycetota</taxon>
        <taxon>Actinomycetes</taxon>
        <taxon>Streptosporangiales</taxon>
        <taxon>Thermomonosporaceae</taxon>
        <taxon>Actinocorallia</taxon>
    </lineage>
</organism>
<dbReference type="Gene3D" id="3.40.50.740">
    <property type="match status" value="1"/>
</dbReference>
<accession>A0A3N1CYL2</accession>
<dbReference type="GO" id="GO:0051539">
    <property type="term" value="F:4 iron, 4 sulfur cluster binding"/>
    <property type="evidence" value="ECO:0007669"/>
    <property type="project" value="InterPro"/>
</dbReference>
<dbReference type="SUPFAM" id="SSF50692">
    <property type="entry name" value="ADC-like"/>
    <property type="match status" value="1"/>
</dbReference>
<dbReference type="NCBIfam" id="TIGR01701">
    <property type="entry name" value="Fdhalpha-like"/>
    <property type="match status" value="1"/>
</dbReference>
<dbReference type="Gene3D" id="3.40.228.10">
    <property type="entry name" value="Dimethylsulfoxide Reductase, domain 2"/>
    <property type="match status" value="1"/>
</dbReference>
<feature type="region of interest" description="Disordered" evidence="4">
    <location>
        <begin position="1"/>
        <end position="44"/>
    </location>
</feature>
<protein>
    <submittedName>
        <fullName evidence="6">Molybdopterin-dependent oxidoreductase alpha subunit</fullName>
    </submittedName>
</protein>
<dbReference type="InterPro" id="IPR006656">
    <property type="entry name" value="Mopterin_OxRdtase"/>
</dbReference>
<dbReference type="GO" id="GO:0008863">
    <property type="term" value="F:formate dehydrogenase (NAD+) activity"/>
    <property type="evidence" value="ECO:0007669"/>
    <property type="project" value="InterPro"/>
</dbReference>
<keyword evidence="1" id="KW-0479">Metal-binding</keyword>
<dbReference type="PANTHER" id="PTHR43105:SF4">
    <property type="entry name" value="PROTEIN YDEP"/>
    <property type="match status" value="1"/>
</dbReference>
<dbReference type="InterPro" id="IPR050123">
    <property type="entry name" value="Prok_molybdopt-oxidoreductase"/>
</dbReference>
<proteinExistence type="predicted"/>
<dbReference type="GO" id="GO:0030151">
    <property type="term" value="F:molybdenum ion binding"/>
    <property type="evidence" value="ECO:0007669"/>
    <property type="project" value="InterPro"/>
</dbReference>
<comment type="caution">
    <text evidence="6">The sequence shown here is derived from an EMBL/GenBank/DDBJ whole genome shotgun (WGS) entry which is preliminary data.</text>
</comment>
<reference evidence="6 7" key="1">
    <citation type="submission" date="2018-11" db="EMBL/GenBank/DDBJ databases">
        <title>Sequencing the genomes of 1000 actinobacteria strains.</title>
        <authorList>
            <person name="Klenk H.-P."/>
        </authorList>
    </citation>
    <scope>NUCLEOTIDE SEQUENCE [LARGE SCALE GENOMIC DNA]</scope>
    <source>
        <strain evidence="6 7">DSM 44254</strain>
    </source>
</reference>
<keyword evidence="7" id="KW-1185">Reference proteome</keyword>
<evidence type="ECO:0000256" key="1">
    <source>
        <dbReference type="ARBA" id="ARBA00022723"/>
    </source>
</evidence>
<dbReference type="InterPro" id="IPR009010">
    <property type="entry name" value="Asp_de-COase-like_dom_sf"/>
</dbReference>
<dbReference type="PANTHER" id="PTHR43105">
    <property type="entry name" value="RESPIRATORY NITRATE REDUCTASE"/>
    <property type="match status" value="1"/>
</dbReference>
<dbReference type="RefSeq" id="WP_123665777.1">
    <property type="nucleotide sequence ID" value="NZ_RJKE01000001.1"/>
</dbReference>
<evidence type="ECO:0000256" key="3">
    <source>
        <dbReference type="ARBA" id="ARBA00023014"/>
    </source>
</evidence>
<evidence type="ECO:0000256" key="2">
    <source>
        <dbReference type="ARBA" id="ARBA00023004"/>
    </source>
</evidence>
<dbReference type="InterPro" id="IPR041953">
    <property type="entry name" value="YdeP_MopB"/>
</dbReference>
<evidence type="ECO:0000313" key="7">
    <source>
        <dbReference type="Proteomes" id="UP000272400"/>
    </source>
</evidence>
<dbReference type="EMBL" id="RJKE01000001">
    <property type="protein sequence ID" value="ROO86374.1"/>
    <property type="molecule type" value="Genomic_DNA"/>
</dbReference>
<keyword evidence="3" id="KW-0411">Iron-sulfur</keyword>
<evidence type="ECO:0000313" key="6">
    <source>
        <dbReference type="EMBL" id="ROO86374.1"/>
    </source>
</evidence>
<dbReference type="CDD" id="cd02767">
    <property type="entry name" value="MopB_ydeP"/>
    <property type="match status" value="1"/>
</dbReference>
<dbReference type="GO" id="GO:0016020">
    <property type="term" value="C:membrane"/>
    <property type="evidence" value="ECO:0007669"/>
    <property type="project" value="TreeGrafter"/>
</dbReference>
<evidence type="ECO:0000256" key="4">
    <source>
        <dbReference type="SAM" id="MobiDB-lite"/>
    </source>
</evidence>
<dbReference type="OrthoDB" id="9759518at2"/>
<dbReference type="Pfam" id="PF00384">
    <property type="entry name" value="Molybdopterin"/>
    <property type="match status" value="1"/>
</dbReference>